<dbReference type="InterPro" id="IPR039798">
    <property type="entry name" value="Sulfhydryl_oxidase"/>
</dbReference>
<dbReference type="PROSITE" id="PS51184">
    <property type="entry name" value="JMJC"/>
    <property type="match status" value="1"/>
</dbReference>
<proteinExistence type="predicted"/>
<dbReference type="InterPro" id="IPR017905">
    <property type="entry name" value="ERV/ALR_sulphydryl_oxidase"/>
</dbReference>
<reference evidence="7" key="1">
    <citation type="submission" date="2021-01" db="EMBL/GenBank/DDBJ databases">
        <title>Phytophthora aleatoria, a newly-described species from Pinus radiata is distinct from Phytophthora cactorum isolates based on comparative genomics.</title>
        <authorList>
            <person name="Mcdougal R."/>
            <person name="Panda P."/>
            <person name="Williams N."/>
            <person name="Studholme D.J."/>
        </authorList>
    </citation>
    <scope>NUCLEOTIDE SEQUENCE</scope>
    <source>
        <strain evidence="7">NZFS 3830</strain>
    </source>
</reference>
<dbReference type="GO" id="GO:0006457">
    <property type="term" value="P:protein folding"/>
    <property type="evidence" value="ECO:0007669"/>
    <property type="project" value="TreeGrafter"/>
</dbReference>
<organism evidence="7 8">
    <name type="scientific">Phytophthora cactorum</name>
    <dbReference type="NCBI Taxonomy" id="29920"/>
    <lineage>
        <taxon>Eukaryota</taxon>
        <taxon>Sar</taxon>
        <taxon>Stramenopiles</taxon>
        <taxon>Oomycota</taxon>
        <taxon>Peronosporomycetes</taxon>
        <taxon>Peronosporales</taxon>
        <taxon>Peronosporaceae</taxon>
        <taxon>Phytophthora</taxon>
    </lineage>
</organism>
<dbReference type="GO" id="GO:0016971">
    <property type="term" value="F:flavin-dependent sulfhydryl oxidase activity"/>
    <property type="evidence" value="ECO:0007669"/>
    <property type="project" value="InterPro"/>
</dbReference>
<feature type="transmembrane region" description="Helical" evidence="3">
    <location>
        <begin position="1434"/>
        <end position="1458"/>
    </location>
</feature>
<dbReference type="PROSITE" id="PS51324">
    <property type="entry name" value="ERV_ALR"/>
    <property type="match status" value="1"/>
</dbReference>
<accession>A0A8T1TUV5</accession>
<feature type="coiled-coil region" evidence="1">
    <location>
        <begin position="322"/>
        <end position="579"/>
    </location>
</feature>
<name>A0A8T1TUV5_9STRA</name>
<dbReference type="Pfam" id="PF04777">
    <property type="entry name" value="Evr1_Alr"/>
    <property type="match status" value="1"/>
</dbReference>
<dbReference type="VEuPathDB" id="FungiDB:PC110_g1490"/>
<keyword evidence="3" id="KW-0472">Membrane</keyword>
<feature type="domain" description="JmjC" evidence="4">
    <location>
        <begin position="77"/>
        <end position="228"/>
    </location>
</feature>
<feature type="coiled-coil region" evidence="1">
    <location>
        <begin position="851"/>
        <end position="910"/>
    </location>
</feature>
<dbReference type="EMBL" id="JAENGZ010001472">
    <property type="protein sequence ID" value="KAG6947853.1"/>
    <property type="molecule type" value="Genomic_DNA"/>
</dbReference>
<dbReference type="PANTHER" id="PTHR22897:SF8">
    <property type="entry name" value="SULFHYDRYL OXIDASE"/>
    <property type="match status" value="1"/>
</dbReference>
<protein>
    <recommendedName>
        <fullName evidence="9">Sulfhydryl oxidase</fullName>
    </recommendedName>
</protein>
<dbReference type="InterPro" id="IPR003347">
    <property type="entry name" value="JmjC_dom"/>
</dbReference>
<comment type="caution">
    <text evidence="7">The sequence shown here is derived from an EMBL/GenBank/DDBJ whole genome shotgun (WGS) entry which is preliminary data.</text>
</comment>
<evidence type="ECO:0000256" key="3">
    <source>
        <dbReference type="SAM" id="Phobius"/>
    </source>
</evidence>
<evidence type="ECO:0000313" key="7">
    <source>
        <dbReference type="EMBL" id="KAG6947853.1"/>
    </source>
</evidence>
<dbReference type="InterPro" id="IPR017937">
    <property type="entry name" value="Thioredoxin_CS"/>
</dbReference>
<dbReference type="GO" id="GO:0005615">
    <property type="term" value="C:extracellular space"/>
    <property type="evidence" value="ECO:0007669"/>
    <property type="project" value="TreeGrafter"/>
</dbReference>
<dbReference type="Proteomes" id="UP000688947">
    <property type="component" value="Unassembled WGS sequence"/>
</dbReference>
<dbReference type="Pfam" id="PF00085">
    <property type="entry name" value="Thioredoxin"/>
    <property type="match status" value="1"/>
</dbReference>
<keyword evidence="3" id="KW-0812">Transmembrane</keyword>
<sequence length="1475" mass="167117">MDVEDAMTLSYEDFCARYMAPNRPVLLRNVTDAWFSKARQWRDGRKINFKYLKEHYGAALAPVVSGDVAEYGAEDRWTMRLDEYLDLIENGTAGKKYLKDWHFVHAFGHDVYVTPPFFKDDWLNCWSVNVCGRKKWVFYHPDDESKLKDRFGRLVVSDVTVGNIDKENYPHFHEAKPVYVIQETGDAIFVPSGWYHQVENLEDTISINHNWFNGYNVRELWDFFKKEYAAVERELEDLKEMGLVGREFVDQCQLVMRANTGINYLEFRELLYAKARELLEKREHPEDNSLAVAGSDLLTHLRYVRDILQELNAALKTVDEDAKTPEEEIAELRQANDELYREHANEKAQMQAAVEQERLRTAELTQTVEAITEENGQWRESYAALDEAKRYAEEQIEETRRYAEEQFAAEKAELKEQIAQLEESVKNCTSQMVDDLAELERLRASDASHEQQQAELQRQLDERDDRFAQLSAEYDTLRVQYDQLQQAQYDAQKTHEDALAAKQQDLTSSGNKVEDLQTQVASLESQLKAASADEDVREANQSALLRRAEQKIQEKQEQLDEVNARVKGLEDELALLSLTGPGGNDYTARIRGLQQEVFVKSEQLVQQGEKHLRVAGLFDKTKSELVQLREEVGNVRRVLLRGIGLDSTITSQNTGMDDSLYQHVKLEELVRLRLKAFEHEWQLAGGPTPSSSTLDPATDEGQDSAESSSCHLANVENFSALDALGLGGVGRLEREMRVLRSRNKRLIERTERLESELDSAQAGLRDLQSMREKMVEMVGRERVEKELRAKSEQTNKELGEKVAALSEHVEKLMVHLKHEAAAKTRAVEAQRRVDKELLETRDKLASATRKNAAQDAKVAELEQGARILEDQLRLMDEKFIDVRNKLDWTRSSARKENKQLSAELRSLRMKWQMESDAGALSGLPDWAPPVSVPKFSKKAPLGTSSSESRLPTPKASNNGLSPVVAAVVQDALAIGNGARVKFDIPKLPQPESDAVTLAVLLPPNSALSSPRDRGPLFNGSVVVRSLDVKGYEAILADSESVWVVDYYSSWCVHCRMFAPKWEKVGEFYHESKVVQVGAVDCNQYKDVCQREEVHAYPSVKAHHVPLGSNEKVNMEVRGRKKAKLVVEWVEKLLAEHGIESGMAISTIVEETKLRRNDVDEKGGVLNDDTSIQMKYKRLRDAGKAAMLALENSFFIGTPVLEGERYAAALKWVNALAATFPVEGNRVAVAKLVDRVKTQRSWPLAEWNELIEKWRPTARETSFPSDLFDSRGDEDSEWAVCETYTCGLWSLFHSMTTRDIKSGNAVEAWKPSDTVAAIRQYMQHVFGCEECRQHFMEANPESLVEELAASDSYGPHAVVVLAWKMHNSVNKRLHRDQWPSTSSCPSCYIDIGGPVSIGMSLIHEDGMVTYVTSVYGHEDEALFDEIIMAAHGSHIYVPSGFFSAITGVTLFFALLAVVLKTQRHRFVTSKESGHMA</sequence>
<keyword evidence="3" id="KW-1133">Transmembrane helix</keyword>
<dbReference type="GO" id="GO:0003756">
    <property type="term" value="F:protein disulfide isomerase activity"/>
    <property type="evidence" value="ECO:0007669"/>
    <property type="project" value="TreeGrafter"/>
</dbReference>
<dbReference type="CDD" id="cd02961">
    <property type="entry name" value="PDI_a_family"/>
    <property type="match status" value="1"/>
</dbReference>
<evidence type="ECO:0000256" key="1">
    <source>
        <dbReference type="SAM" id="Coils"/>
    </source>
</evidence>
<dbReference type="InterPro" id="IPR041667">
    <property type="entry name" value="Cupin_8"/>
</dbReference>
<evidence type="ECO:0000259" key="5">
    <source>
        <dbReference type="PROSITE" id="PS51324"/>
    </source>
</evidence>
<evidence type="ECO:0000256" key="2">
    <source>
        <dbReference type="SAM" id="MobiDB-lite"/>
    </source>
</evidence>
<feature type="domain" description="ERV/ALR sulfhydryl oxidase" evidence="5">
    <location>
        <begin position="1275"/>
        <end position="1387"/>
    </location>
</feature>
<dbReference type="PROSITE" id="PS00194">
    <property type="entry name" value="THIOREDOXIN_1"/>
    <property type="match status" value="1"/>
</dbReference>
<gene>
    <name evidence="7" type="ORF">JG687_00015833</name>
</gene>
<dbReference type="GO" id="GO:0000139">
    <property type="term" value="C:Golgi membrane"/>
    <property type="evidence" value="ECO:0007669"/>
    <property type="project" value="TreeGrafter"/>
</dbReference>
<feature type="compositionally biased region" description="Polar residues" evidence="2">
    <location>
        <begin position="942"/>
        <end position="956"/>
    </location>
</feature>
<evidence type="ECO:0000313" key="8">
    <source>
        <dbReference type="Proteomes" id="UP000688947"/>
    </source>
</evidence>
<evidence type="ECO:0000259" key="4">
    <source>
        <dbReference type="PROSITE" id="PS51184"/>
    </source>
</evidence>
<feature type="region of interest" description="Disordered" evidence="2">
    <location>
        <begin position="683"/>
        <end position="709"/>
    </location>
</feature>
<feature type="coiled-coil region" evidence="1">
    <location>
        <begin position="729"/>
        <end position="770"/>
    </location>
</feature>
<dbReference type="Pfam" id="PF13621">
    <property type="entry name" value="Cupin_8"/>
    <property type="match status" value="1"/>
</dbReference>
<dbReference type="VEuPathDB" id="FungiDB:PC110_g1491"/>
<evidence type="ECO:0008006" key="9">
    <source>
        <dbReference type="Google" id="ProtNLM"/>
    </source>
</evidence>
<evidence type="ECO:0000259" key="6">
    <source>
        <dbReference type="PROSITE" id="PS51352"/>
    </source>
</evidence>
<feature type="domain" description="Thioredoxin" evidence="6">
    <location>
        <begin position="1003"/>
        <end position="1134"/>
    </location>
</feature>
<dbReference type="InterPro" id="IPR013766">
    <property type="entry name" value="Thioredoxin_domain"/>
</dbReference>
<feature type="region of interest" description="Disordered" evidence="2">
    <location>
        <begin position="936"/>
        <end position="956"/>
    </location>
</feature>
<dbReference type="OrthoDB" id="68966at2759"/>
<dbReference type="SMART" id="SM00558">
    <property type="entry name" value="JmjC"/>
    <property type="match status" value="1"/>
</dbReference>
<keyword evidence="1" id="KW-0175">Coiled coil</keyword>
<dbReference type="PANTHER" id="PTHR22897">
    <property type="entry name" value="QUIESCIN Q6-RELATED SULFHYDRYL OXIDASE"/>
    <property type="match status" value="1"/>
</dbReference>
<dbReference type="PROSITE" id="PS51352">
    <property type="entry name" value="THIOREDOXIN_2"/>
    <property type="match status" value="1"/>
</dbReference>